<protein>
    <submittedName>
        <fullName evidence="3">Uncharacterized protein</fullName>
    </submittedName>
</protein>
<organism evidence="3 4">
    <name type="scientific">Durusdinium trenchii</name>
    <dbReference type="NCBI Taxonomy" id="1381693"/>
    <lineage>
        <taxon>Eukaryota</taxon>
        <taxon>Sar</taxon>
        <taxon>Alveolata</taxon>
        <taxon>Dinophyceae</taxon>
        <taxon>Suessiales</taxon>
        <taxon>Symbiodiniaceae</taxon>
        <taxon>Durusdinium</taxon>
    </lineage>
</organism>
<reference evidence="3 4" key="1">
    <citation type="submission" date="2024-02" db="EMBL/GenBank/DDBJ databases">
        <authorList>
            <person name="Chen Y."/>
            <person name="Shah S."/>
            <person name="Dougan E. K."/>
            <person name="Thang M."/>
            <person name="Chan C."/>
        </authorList>
    </citation>
    <scope>NUCLEOTIDE SEQUENCE [LARGE SCALE GENOMIC DNA]</scope>
</reference>
<accession>A0ABP0NL84</accession>
<sequence>MVIMLGTIVGVLAWATSNARREAREPEIDRMNSGIAMTDSFVQNPATGAGVELPTGLWKGHYSGSDGLKHKVEFNLKFEDGVVQGDGLDDVGSTASKADIKEMMWRPFSVHLRDCPKKLEPPAVVGSGDRISFVKKYVKGSRNDRGQRNPDNEGHSASRGLSLSPAQQRTVLLALASAGHGRGSEVLRLAVEVWTPPVDTLEDGKSMVSAAFKLCRALGTEQAALLWADQLWDWARRVLPPEAWSSGTLPEQRLGLLELQQRYEEVDAMVRTLTPTAWLLRNLLSADATLRDWQRADELWAQMARAAPADGLAYAAYAKVHLLCGRPGAGLEILDQIMHGVHEEDTYLDAQYAIDYLQMLLVVCHSHTDAVNLQRLRGHMAQGSFLVSLSNSRGLQRHWDRLEALGHQLLATPYRAATVKDLLVTRAAQESVMKDWDFAPNSGYLWDFAAPSGKREAENAQKTGDKKVETRREAP</sequence>
<dbReference type="EMBL" id="CAXAMM010028668">
    <property type="protein sequence ID" value="CAK9063219.1"/>
    <property type="molecule type" value="Genomic_DNA"/>
</dbReference>
<keyword evidence="4" id="KW-1185">Reference proteome</keyword>
<comment type="caution">
    <text evidence="3">The sequence shown here is derived from an EMBL/GenBank/DDBJ whole genome shotgun (WGS) entry which is preliminary data.</text>
</comment>
<feature type="signal peptide" evidence="2">
    <location>
        <begin position="1"/>
        <end position="19"/>
    </location>
</feature>
<feature type="region of interest" description="Disordered" evidence="1">
    <location>
        <begin position="140"/>
        <end position="162"/>
    </location>
</feature>
<feature type="region of interest" description="Disordered" evidence="1">
    <location>
        <begin position="453"/>
        <end position="475"/>
    </location>
</feature>
<feature type="compositionally biased region" description="Basic and acidic residues" evidence="1">
    <location>
        <begin position="141"/>
        <end position="156"/>
    </location>
</feature>
<dbReference type="Proteomes" id="UP001642464">
    <property type="component" value="Unassembled WGS sequence"/>
</dbReference>
<name>A0ABP0NL84_9DINO</name>
<proteinExistence type="predicted"/>
<evidence type="ECO:0000256" key="2">
    <source>
        <dbReference type="SAM" id="SignalP"/>
    </source>
</evidence>
<evidence type="ECO:0000313" key="3">
    <source>
        <dbReference type="EMBL" id="CAK9063219.1"/>
    </source>
</evidence>
<feature type="chain" id="PRO_5045236282" evidence="2">
    <location>
        <begin position="20"/>
        <end position="475"/>
    </location>
</feature>
<evidence type="ECO:0000313" key="4">
    <source>
        <dbReference type="Proteomes" id="UP001642464"/>
    </source>
</evidence>
<gene>
    <name evidence="3" type="ORF">SCF082_LOCUS32774</name>
</gene>
<keyword evidence="2" id="KW-0732">Signal</keyword>
<evidence type="ECO:0000256" key="1">
    <source>
        <dbReference type="SAM" id="MobiDB-lite"/>
    </source>
</evidence>